<comment type="caution">
    <text evidence="1">The sequence shown here is derived from an EMBL/GenBank/DDBJ whole genome shotgun (WGS) entry which is preliminary data.</text>
</comment>
<dbReference type="EMBL" id="BBPA01000075">
    <property type="protein sequence ID" value="GAL95729.1"/>
    <property type="molecule type" value="Genomic_DNA"/>
</dbReference>
<accession>A0A0A1W1K3</accession>
<gene>
    <name evidence="1" type="ORF">N44_04585</name>
</gene>
<evidence type="ECO:0000313" key="1">
    <source>
        <dbReference type="EMBL" id="GAL95729.1"/>
    </source>
</evidence>
<evidence type="ECO:0000313" key="2">
    <source>
        <dbReference type="Proteomes" id="UP000030321"/>
    </source>
</evidence>
<name>A0A0A1W1K3_MICAE</name>
<dbReference type="Proteomes" id="UP000030321">
    <property type="component" value="Unassembled WGS sequence"/>
</dbReference>
<protein>
    <submittedName>
        <fullName evidence="1">Uncharacterized protein</fullName>
    </submittedName>
</protein>
<organism evidence="1 2">
    <name type="scientific">Microcystis aeruginosa NIES-44</name>
    <dbReference type="NCBI Taxonomy" id="449439"/>
    <lineage>
        <taxon>Bacteria</taxon>
        <taxon>Bacillati</taxon>
        <taxon>Cyanobacteriota</taxon>
        <taxon>Cyanophyceae</taxon>
        <taxon>Oscillatoriophycideae</taxon>
        <taxon>Chroococcales</taxon>
        <taxon>Microcystaceae</taxon>
        <taxon>Microcystis</taxon>
    </lineage>
</organism>
<reference evidence="2" key="1">
    <citation type="journal article" date="2015" name="Genome">
        <title>Whole Genome Sequence of the Non-Microcystin-Producing Microcystis aeruginosa Strain NIES-44.</title>
        <authorList>
            <person name="Okano K."/>
            <person name="Miyata N."/>
            <person name="Ozaki Y."/>
        </authorList>
    </citation>
    <scope>NUCLEOTIDE SEQUENCE [LARGE SCALE GENOMIC DNA]</scope>
    <source>
        <strain evidence="2">NIES-44</strain>
    </source>
</reference>
<proteinExistence type="predicted"/>
<sequence length="48" mass="5187">MVVLVSISGSGNDSNQLSVISYQLSVISYQLSVISYQLSINLVLFAVH</sequence>
<dbReference type="AlphaFoldDB" id="A0A0A1W1K3"/>